<organism evidence="10">
    <name type="scientific">Mesocestoides corti</name>
    <name type="common">Flatworm</name>
    <dbReference type="NCBI Taxonomy" id="53468"/>
    <lineage>
        <taxon>Eukaryota</taxon>
        <taxon>Metazoa</taxon>
        <taxon>Spiralia</taxon>
        <taxon>Lophotrochozoa</taxon>
        <taxon>Platyhelminthes</taxon>
        <taxon>Cestoda</taxon>
        <taxon>Eucestoda</taxon>
        <taxon>Cyclophyllidea</taxon>
        <taxon>Mesocestoididae</taxon>
        <taxon>Mesocestoides</taxon>
    </lineage>
</organism>
<dbReference type="GO" id="GO:0004879">
    <property type="term" value="F:nuclear receptor activity"/>
    <property type="evidence" value="ECO:0007669"/>
    <property type="project" value="InterPro"/>
</dbReference>
<evidence type="ECO:0000256" key="5">
    <source>
        <dbReference type="ARBA" id="ARBA00023015"/>
    </source>
</evidence>
<dbReference type="InterPro" id="IPR001728">
    <property type="entry name" value="ThyrH_rcpt"/>
</dbReference>
<evidence type="ECO:0000256" key="4">
    <source>
        <dbReference type="ARBA" id="ARBA00022833"/>
    </source>
</evidence>
<keyword evidence="2" id="KW-0479">Metal-binding</keyword>
<keyword evidence="8" id="KW-0675">Receptor</keyword>
<keyword evidence="7" id="KW-0804">Transcription</keyword>
<evidence type="ECO:0000256" key="7">
    <source>
        <dbReference type="ARBA" id="ARBA00023163"/>
    </source>
</evidence>
<dbReference type="SMART" id="SM00430">
    <property type="entry name" value="HOLI"/>
    <property type="match status" value="1"/>
</dbReference>
<evidence type="ECO:0000313" key="10">
    <source>
        <dbReference type="WBParaSite" id="MCU_007278-RA"/>
    </source>
</evidence>
<evidence type="ECO:0000259" key="9">
    <source>
        <dbReference type="PROSITE" id="PS51843"/>
    </source>
</evidence>
<dbReference type="PANTHER" id="PTHR24083">
    <property type="entry name" value="NUCLEAR HORMONE RECEPTOR"/>
    <property type="match status" value="1"/>
</dbReference>
<dbReference type="PROSITE" id="PS51843">
    <property type="entry name" value="NR_LBD"/>
    <property type="match status" value="1"/>
</dbReference>
<dbReference type="InterPro" id="IPR001723">
    <property type="entry name" value="Nuclear_hrmn_rcpt"/>
</dbReference>
<protein>
    <submittedName>
        <fullName evidence="10">NR LBD domain-containing protein</fullName>
    </submittedName>
</protein>
<dbReference type="Pfam" id="PF00104">
    <property type="entry name" value="Hormone_recep"/>
    <property type="match status" value="1"/>
</dbReference>
<reference evidence="10" key="1">
    <citation type="submission" date="2019-11" db="UniProtKB">
        <authorList>
            <consortium name="WormBaseParasite"/>
        </authorList>
    </citation>
    <scope>IDENTIFICATION</scope>
</reference>
<dbReference type="GO" id="GO:0003677">
    <property type="term" value="F:DNA binding"/>
    <property type="evidence" value="ECO:0007669"/>
    <property type="project" value="UniProtKB-KW"/>
</dbReference>
<keyword evidence="6" id="KW-0238">DNA-binding</keyword>
<evidence type="ECO:0000256" key="1">
    <source>
        <dbReference type="ARBA" id="ARBA00008092"/>
    </source>
</evidence>
<dbReference type="PRINTS" id="PR00546">
    <property type="entry name" value="THYROIDHORMR"/>
</dbReference>
<feature type="domain" description="NR LBD" evidence="9">
    <location>
        <begin position="34"/>
        <end position="285"/>
    </location>
</feature>
<evidence type="ECO:0000256" key="6">
    <source>
        <dbReference type="ARBA" id="ARBA00023125"/>
    </source>
</evidence>
<name>A0A5K3FCD7_MESCO</name>
<dbReference type="AlphaFoldDB" id="A0A5K3FCD7"/>
<proteinExistence type="inferred from homology"/>
<keyword evidence="4" id="KW-0862">Zinc</keyword>
<accession>A0A5K3FCD7</accession>
<dbReference type="WBParaSite" id="MCU_007278-RA">
    <property type="protein sequence ID" value="MCU_007278-RA"/>
    <property type="gene ID" value="MCU_007278"/>
</dbReference>
<dbReference type="PRINTS" id="PR00398">
    <property type="entry name" value="STRDHORMONER"/>
</dbReference>
<evidence type="ECO:0000256" key="2">
    <source>
        <dbReference type="ARBA" id="ARBA00022723"/>
    </source>
</evidence>
<dbReference type="InterPro" id="IPR050274">
    <property type="entry name" value="Nuclear_hormone_rcpt_NR2"/>
</dbReference>
<keyword evidence="3" id="KW-0863">Zinc-finger</keyword>
<evidence type="ECO:0000256" key="3">
    <source>
        <dbReference type="ARBA" id="ARBA00022771"/>
    </source>
</evidence>
<keyword evidence="5" id="KW-0805">Transcription regulation</keyword>
<dbReference type="InterPro" id="IPR035500">
    <property type="entry name" value="NHR-like_dom_sf"/>
</dbReference>
<dbReference type="Gene3D" id="1.10.565.10">
    <property type="entry name" value="Retinoid X Receptor"/>
    <property type="match status" value="1"/>
</dbReference>
<dbReference type="GO" id="GO:0008270">
    <property type="term" value="F:zinc ion binding"/>
    <property type="evidence" value="ECO:0007669"/>
    <property type="project" value="UniProtKB-KW"/>
</dbReference>
<evidence type="ECO:0000256" key="8">
    <source>
        <dbReference type="ARBA" id="ARBA00023170"/>
    </source>
</evidence>
<dbReference type="SUPFAM" id="SSF48508">
    <property type="entry name" value="Nuclear receptor ligand-binding domain"/>
    <property type="match status" value="1"/>
</dbReference>
<sequence length="294" mass="32878">MSRKESRIFFHLVMWSAAVQDERCQQTSGFKRRRPHPTSRTVQRLEVFTVDDLVAAEVLFQLPDGGDDDDVPFKTISGTPPSAIFAIAKSAEALLSRLVRWARSIPAFTSYLDSDDQQCLLNSAWLELLLVSLAFRSSNTPESMCGLLLASRYFLPLEVALTHPGLGPIVNQVLDELVAVFRELVADRTEVALMKAIVLFNSDVSGVCEETVNLLEDWQDCLSSSLQAYCSKTYDASGPSRFTKLILRLTSLRSISLRCRQFLASTPSLSEDDDDNQSSLKRLQDLCTYGIWPQ</sequence>
<comment type="similarity">
    <text evidence="1">Belongs to the nuclear hormone receptor family. NR1 subfamily.</text>
</comment>
<dbReference type="InterPro" id="IPR000536">
    <property type="entry name" value="Nucl_hrmn_rcpt_lig-bd"/>
</dbReference>